<evidence type="ECO:0000256" key="1">
    <source>
        <dbReference type="SAM" id="SignalP"/>
    </source>
</evidence>
<feature type="chain" id="PRO_5039126190" evidence="1">
    <location>
        <begin position="26"/>
        <end position="128"/>
    </location>
</feature>
<dbReference type="PROSITE" id="PS51257">
    <property type="entry name" value="PROKAR_LIPOPROTEIN"/>
    <property type="match status" value="1"/>
</dbReference>
<evidence type="ECO:0000313" key="3">
    <source>
        <dbReference type="Proteomes" id="UP000682713"/>
    </source>
</evidence>
<proteinExistence type="predicted"/>
<name>A0A942TIJ1_9BACI</name>
<keyword evidence="3" id="KW-1185">Reference proteome</keyword>
<accession>A0A942TIJ1</accession>
<organism evidence="2 3">
    <name type="scientific">Lederbergia citrisecunda</name>
    <dbReference type="NCBI Taxonomy" id="2833583"/>
    <lineage>
        <taxon>Bacteria</taxon>
        <taxon>Bacillati</taxon>
        <taxon>Bacillota</taxon>
        <taxon>Bacilli</taxon>
        <taxon>Bacillales</taxon>
        <taxon>Bacillaceae</taxon>
        <taxon>Lederbergia</taxon>
    </lineage>
</organism>
<dbReference type="Proteomes" id="UP000682713">
    <property type="component" value="Unassembled WGS sequence"/>
</dbReference>
<comment type="caution">
    <text evidence="2">The sequence shown here is derived from an EMBL/GenBank/DDBJ whole genome shotgun (WGS) entry which is preliminary data.</text>
</comment>
<evidence type="ECO:0000313" key="2">
    <source>
        <dbReference type="EMBL" id="MBS4198280.1"/>
    </source>
</evidence>
<keyword evidence="1" id="KW-0732">Signal</keyword>
<dbReference type="RefSeq" id="WP_213109055.1">
    <property type="nucleotide sequence ID" value="NZ_JAGYPJ010000001.1"/>
</dbReference>
<feature type="signal peptide" evidence="1">
    <location>
        <begin position="1"/>
        <end position="25"/>
    </location>
</feature>
<dbReference type="AlphaFoldDB" id="A0A942TIJ1"/>
<protein>
    <submittedName>
        <fullName evidence="2">Uncharacterized protein</fullName>
    </submittedName>
</protein>
<gene>
    <name evidence="2" type="ORF">KHA93_01220</name>
</gene>
<reference evidence="2 3" key="1">
    <citation type="submission" date="2021-05" db="EMBL/GenBank/DDBJ databases">
        <title>Novel Bacillus species.</title>
        <authorList>
            <person name="Liu G."/>
        </authorList>
    </citation>
    <scope>NUCLEOTIDE SEQUENCE [LARGE SCALE GENOMIC DNA]</scope>
    <source>
        <strain evidence="2 3">FJAT-49732</strain>
    </source>
</reference>
<sequence length="128" mass="14874">MKNSTIVLISIVILFICGCSQTSTSKDFMEIVGDISVSKIEIVDGRNGKRYSITEKEKIQQFIHLLNEREYKEIKNHEKTKGFVYASVLYCDNKEFYITFLDDEIEINDSYFSLNMPILEKDISNLLK</sequence>
<dbReference type="EMBL" id="JAGYPJ010000001">
    <property type="protein sequence ID" value="MBS4198280.1"/>
    <property type="molecule type" value="Genomic_DNA"/>
</dbReference>